<feature type="domain" description="FAD/NAD(P)-binding" evidence="11">
    <location>
        <begin position="12"/>
        <end position="184"/>
    </location>
</feature>
<comment type="similarity">
    <text evidence="2">Belongs to the ferredoxin--NADP reductase type 1 family.</text>
</comment>
<dbReference type="InterPro" id="IPR023753">
    <property type="entry name" value="FAD/NAD-binding_dom"/>
</dbReference>
<feature type="binding site" evidence="10">
    <location>
        <begin position="200"/>
        <end position="201"/>
    </location>
    <ligand>
        <name>NADP(+)</name>
        <dbReference type="ChEBI" id="CHEBI:58349"/>
    </ligand>
</feature>
<keyword evidence="7 12" id="KW-0560">Oxidoreductase</keyword>
<dbReference type="PANTHER" id="PTHR48467:SF1">
    <property type="entry name" value="GLUTAMATE SYNTHASE 1 [NADH], CHLOROPLASTIC-LIKE"/>
    <property type="match status" value="1"/>
</dbReference>
<dbReference type="AlphaFoldDB" id="A0A6J4KDH5"/>
<evidence type="ECO:0000256" key="2">
    <source>
        <dbReference type="ARBA" id="ARBA00008312"/>
    </source>
</evidence>
<dbReference type="Pfam" id="PF07992">
    <property type="entry name" value="Pyr_redox_2"/>
    <property type="match status" value="1"/>
</dbReference>
<dbReference type="EC" id="1.18.1.2" evidence="3"/>
<evidence type="ECO:0000259" key="11">
    <source>
        <dbReference type="Pfam" id="PF07992"/>
    </source>
</evidence>
<evidence type="ECO:0000256" key="5">
    <source>
        <dbReference type="ARBA" id="ARBA00022827"/>
    </source>
</evidence>
<feature type="binding site" evidence="10">
    <location>
        <position position="212"/>
    </location>
    <ligand>
        <name>NADP(+)</name>
        <dbReference type="ChEBI" id="CHEBI:58349"/>
    </ligand>
</feature>
<keyword evidence="5 9" id="KW-0274">FAD</keyword>
<evidence type="ECO:0000256" key="1">
    <source>
        <dbReference type="ARBA" id="ARBA00001974"/>
    </source>
</evidence>
<feature type="binding site" evidence="10">
    <location>
        <position position="373"/>
    </location>
    <ligand>
        <name>NADP(+)</name>
        <dbReference type="ChEBI" id="CHEBI:58349"/>
    </ligand>
</feature>
<feature type="binding site" evidence="9">
    <location>
        <position position="366"/>
    </location>
    <ligand>
        <name>FAD</name>
        <dbReference type="ChEBI" id="CHEBI:57692"/>
    </ligand>
</feature>
<dbReference type="SUPFAM" id="SSF51971">
    <property type="entry name" value="Nucleotide-binding domain"/>
    <property type="match status" value="1"/>
</dbReference>
<evidence type="ECO:0000256" key="4">
    <source>
        <dbReference type="ARBA" id="ARBA00022630"/>
    </source>
</evidence>
<keyword evidence="4" id="KW-0285">Flavoprotein</keyword>
<feature type="binding site" evidence="9">
    <location>
        <begin position="373"/>
        <end position="375"/>
    </location>
    <ligand>
        <name>FAD</name>
        <dbReference type="ChEBI" id="CHEBI:57692"/>
    </ligand>
</feature>
<feature type="binding site" evidence="9">
    <location>
        <position position="21"/>
    </location>
    <ligand>
        <name>FAD</name>
        <dbReference type="ChEBI" id="CHEBI:57692"/>
    </ligand>
</feature>
<protein>
    <recommendedName>
        <fullName evidence="3">ferredoxin--NADP(+) reductase</fullName>
        <ecNumber evidence="3">1.18.1.2</ecNumber>
    </recommendedName>
</protein>
<evidence type="ECO:0000256" key="9">
    <source>
        <dbReference type="PIRSR" id="PIRSR000362-1"/>
    </source>
</evidence>
<dbReference type="InterPro" id="IPR036188">
    <property type="entry name" value="FAD/NAD-bd_sf"/>
</dbReference>
<dbReference type="GO" id="GO:0004324">
    <property type="term" value="F:ferredoxin-NADP+ reductase activity"/>
    <property type="evidence" value="ECO:0007669"/>
    <property type="project" value="UniProtKB-EC"/>
</dbReference>
<gene>
    <name evidence="12" type="ORF">AVDCRST_MAG07-1013</name>
</gene>
<dbReference type="PANTHER" id="PTHR48467">
    <property type="entry name" value="GLUTAMATE SYNTHASE 1 [NADH], CHLOROPLASTIC-LIKE"/>
    <property type="match status" value="1"/>
</dbReference>
<keyword evidence="6 10" id="KW-0521">NADP</keyword>
<dbReference type="PRINTS" id="PR00419">
    <property type="entry name" value="ADXRDTASE"/>
</dbReference>
<evidence type="ECO:0000256" key="6">
    <source>
        <dbReference type="ARBA" id="ARBA00022857"/>
    </source>
</evidence>
<comment type="cofactor">
    <cofactor evidence="1 9">
        <name>FAD</name>
        <dbReference type="ChEBI" id="CHEBI:57692"/>
    </cofactor>
</comment>
<feature type="binding site" evidence="9">
    <location>
        <position position="42"/>
    </location>
    <ligand>
        <name>FAD</name>
        <dbReference type="ChEBI" id="CHEBI:57692"/>
    </ligand>
</feature>
<dbReference type="InterPro" id="IPR055275">
    <property type="entry name" value="Ferredox_Rdtase"/>
</dbReference>
<reference evidence="12" key="1">
    <citation type="submission" date="2020-02" db="EMBL/GenBank/DDBJ databases">
        <authorList>
            <person name="Meier V. D."/>
        </authorList>
    </citation>
    <scope>NUCLEOTIDE SEQUENCE</scope>
    <source>
        <strain evidence="12">AVDCRST_MAG07</strain>
    </source>
</reference>
<proteinExistence type="inferred from homology"/>
<evidence type="ECO:0000256" key="3">
    <source>
        <dbReference type="ARBA" id="ARBA00013223"/>
    </source>
</evidence>
<evidence type="ECO:0000256" key="7">
    <source>
        <dbReference type="ARBA" id="ARBA00023002"/>
    </source>
</evidence>
<dbReference type="InterPro" id="IPR021163">
    <property type="entry name" value="Ferredox_Rdtase_adrenod"/>
</dbReference>
<evidence type="ECO:0000313" key="12">
    <source>
        <dbReference type="EMBL" id="CAA9302923.1"/>
    </source>
</evidence>
<dbReference type="Gene3D" id="3.40.50.720">
    <property type="entry name" value="NAD(P)-binding Rossmann-like Domain"/>
    <property type="match status" value="1"/>
</dbReference>
<comment type="catalytic activity">
    <reaction evidence="8">
        <text>2 reduced [2Fe-2S]-[ferredoxin] + NADP(+) + H(+) = 2 oxidized [2Fe-2S]-[ferredoxin] + NADPH</text>
        <dbReference type="Rhea" id="RHEA:20125"/>
        <dbReference type="Rhea" id="RHEA-COMP:10000"/>
        <dbReference type="Rhea" id="RHEA-COMP:10001"/>
        <dbReference type="ChEBI" id="CHEBI:15378"/>
        <dbReference type="ChEBI" id="CHEBI:33737"/>
        <dbReference type="ChEBI" id="CHEBI:33738"/>
        <dbReference type="ChEBI" id="CHEBI:57783"/>
        <dbReference type="ChEBI" id="CHEBI:58349"/>
        <dbReference type="EC" id="1.18.1.2"/>
    </reaction>
</comment>
<name>A0A6J4KDH5_9ACTN</name>
<dbReference type="EMBL" id="CADCUB010000001">
    <property type="protein sequence ID" value="CAA9302923.1"/>
    <property type="molecule type" value="Genomic_DNA"/>
</dbReference>
<accession>A0A6J4KDH5</accession>
<evidence type="ECO:0000256" key="10">
    <source>
        <dbReference type="PIRSR" id="PIRSR000362-2"/>
    </source>
</evidence>
<sequence>MSDQQTSGRPLRVAIVGAGPAGIYAADVLMKSGTDVSIDLFERQPAPFGLIRYGVAPDHPRIKGIVKALHQVLSKPQVRLLGNIEYGVDVKLDELRRYYDAVVFTTGAEKDRDLDVPGVDLPGSFGGAEFVSWFDGHPDVPREWPLEAESIAVVGAGNVGLDVARMLSKTADELLVTEIPDNVYQGLRASPVREVHVFARRGPAQAKFTPLELRELDHSPNVEVLVNPEDIEYDDGSIAAINSDNQTKLVVRELEKYAMRTADKGEGERPRKLWLHFFESPVEILGDGKVEAFRTERTELTGDGGVQGTGVTRDWPVQAVYRCVGYRSTELPGLPWDSRNHVVPHAAGRVLDLDGAPLPGVYVNGWVKRGPVGLIGHTKGDAIETVGSMLEDLGSLPAAAEPAPEAVLEFLHARGIEYTTWEGWQLLDAHELALGEAYGLVGEQARERIKVVDRRTMIDVSRAVEAVQAGEPGAERQLDEALERADEQIEAALEASQA</sequence>
<dbReference type="Gene3D" id="3.50.50.60">
    <property type="entry name" value="FAD/NAD(P)-binding domain"/>
    <property type="match status" value="1"/>
</dbReference>
<evidence type="ECO:0000256" key="8">
    <source>
        <dbReference type="ARBA" id="ARBA00047776"/>
    </source>
</evidence>
<feature type="binding site" evidence="9">
    <location>
        <position position="50"/>
    </location>
    <ligand>
        <name>FAD</name>
        <dbReference type="ChEBI" id="CHEBI:57692"/>
    </ligand>
</feature>
<organism evidence="12">
    <name type="scientific">uncultured Frankineae bacterium</name>
    <dbReference type="NCBI Taxonomy" id="437475"/>
    <lineage>
        <taxon>Bacteria</taxon>
        <taxon>Bacillati</taxon>
        <taxon>Actinomycetota</taxon>
        <taxon>Actinomycetes</taxon>
        <taxon>Frankiales</taxon>
        <taxon>environmental samples</taxon>
    </lineage>
</organism>
<dbReference type="PIRSF" id="PIRSF000362">
    <property type="entry name" value="FNR"/>
    <property type="match status" value="1"/>
</dbReference>